<dbReference type="EMBL" id="FZOO01000017">
    <property type="protein sequence ID" value="SNT06928.1"/>
    <property type="molecule type" value="Genomic_DNA"/>
</dbReference>
<organism evidence="1 2">
    <name type="scientific">Geodermatophilus pulveris</name>
    <dbReference type="NCBI Taxonomy" id="1564159"/>
    <lineage>
        <taxon>Bacteria</taxon>
        <taxon>Bacillati</taxon>
        <taxon>Actinomycetota</taxon>
        <taxon>Actinomycetes</taxon>
        <taxon>Geodermatophilales</taxon>
        <taxon>Geodermatophilaceae</taxon>
        <taxon>Geodermatophilus</taxon>
    </lineage>
</organism>
<feature type="non-terminal residue" evidence="1">
    <location>
        <position position="1"/>
    </location>
</feature>
<dbReference type="Gene3D" id="3.90.1150.10">
    <property type="entry name" value="Aspartate Aminotransferase, domain 1"/>
    <property type="match status" value="1"/>
</dbReference>
<dbReference type="InterPro" id="IPR015422">
    <property type="entry name" value="PyrdxlP-dep_Trfase_small"/>
</dbReference>
<name>A0A239JNA5_9ACTN</name>
<gene>
    <name evidence="1" type="ORF">SAMN06893096_1179</name>
</gene>
<accession>A0A239JNA5</accession>
<dbReference type="Proteomes" id="UP000198373">
    <property type="component" value="Unassembled WGS sequence"/>
</dbReference>
<sequence length="39" mass="3887">VAPDVLRLAPSLVVTDAQVDAFLTALPAALDAALQGAGR</sequence>
<dbReference type="AlphaFoldDB" id="A0A239JNA5"/>
<protein>
    <recommendedName>
        <fullName evidence="3">Acetylornithine aminotransferase</fullName>
    </recommendedName>
</protein>
<evidence type="ECO:0000313" key="2">
    <source>
        <dbReference type="Proteomes" id="UP000198373"/>
    </source>
</evidence>
<evidence type="ECO:0008006" key="3">
    <source>
        <dbReference type="Google" id="ProtNLM"/>
    </source>
</evidence>
<keyword evidence="2" id="KW-1185">Reference proteome</keyword>
<proteinExistence type="predicted"/>
<reference evidence="2" key="1">
    <citation type="submission" date="2017-06" db="EMBL/GenBank/DDBJ databases">
        <authorList>
            <person name="Varghese N."/>
            <person name="Submissions S."/>
        </authorList>
    </citation>
    <scope>NUCLEOTIDE SEQUENCE [LARGE SCALE GENOMIC DNA]</scope>
    <source>
        <strain evidence="2">DSM 46839</strain>
    </source>
</reference>
<evidence type="ECO:0000313" key="1">
    <source>
        <dbReference type="EMBL" id="SNT06928.1"/>
    </source>
</evidence>